<evidence type="ECO:0000256" key="1">
    <source>
        <dbReference type="ARBA" id="ARBA00023239"/>
    </source>
</evidence>
<evidence type="ECO:0000313" key="3">
    <source>
        <dbReference type="EMBL" id="GLY65605.1"/>
    </source>
</evidence>
<dbReference type="AlphaFoldDB" id="A0A9W6R128"/>
<dbReference type="EMBL" id="BSTI01000004">
    <property type="protein sequence ID" value="GLY65605.1"/>
    <property type="molecule type" value="Genomic_DNA"/>
</dbReference>
<evidence type="ECO:0000313" key="4">
    <source>
        <dbReference type="Proteomes" id="UP001165136"/>
    </source>
</evidence>
<proteinExistence type="predicted"/>
<comment type="caution">
    <text evidence="3">The sequence shown here is derived from an EMBL/GenBank/DDBJ whole genome shotgun (WGS) entry which is preliminary data.</text>
</comment>
<feature type="domain" description="Amidohydrolase-related" evidence="2">
    <location>
        <begin position="18"/>
        <end position="297"/>
    </location>
</feature>
<organism evidence="3 4">
    <name type="scientific">Amycolatopsis taiwanensis</name>
    <dbReference type="NCBI Taxonomy" id="342230"/>
    <lineage>
        <taxon>Bacteria</taxon>
        <taxon>Bacillati</taxon>
        <taxon>Actinomycetota</taxon>
        <taxon>Actinomycetes</taxon>
        <taxon>Pseudonocardiales</taxon>
        <taxon>Pseudonocardiaceae</taxon>
        <taxon>Amycolatopsis</taxon>
    </lineage>
</organism>
<dbReference type="Pfam" id="PF04909">
    <property type="entry name" value="Amidohydro_2"/>
    <property type="match status" value="1"/>
</dbReference>
<dbReference type="PANTHER" id="PTHR21240">
    <property type="entry name" value="2-AMINO-3-CARBOXYLMUCONATE-6-SEMIALDEHYDE DECARBOXYLASE"/>
    <property type="match status" value="1"/>
</dbReference>
<protein>
    <submittedName>
        <fullName evidence="3">4-hydroxyphenyl-beta-ketoacyl-CoA hydrolase</fullName>
    </submittedName>
</protein>
<gene>
    <name evidence="3" type="ORF">Atai01_22240</name>
</gene>
<reference evidence="3" key="1">
    <citation type="submission" date="2023-03" db="EMBL/GenBank/DDBJ databases">
        <title>Amycolatopsis taiwanensis NBRC 103393.</title>
        <authorList>
            <person name="Ichikawa N."/>
            <person name="Sato H."/>
            <person name="Tonouchi N."/>
        </authorList>
    </citation>
    <scope>NUCLEOTIDE SEQUENCE</scope>
    <source>
        <strain evidence="3">NBRC 103393</strain>
    </source>
</reference>
<name>A0A9W6R128_9PSEU</name>
<dbReference type="PANTHER" id="PTHR21240:SF19">
    <property type="entry name" value="CATALYTIC_ HYDROLASE"/>
    <property type="match status" value="1"/>
</dbReference>
<dbReference type="CDD" id="cd01292">
    <property type="entry name" value="metallo-dependent_hydrolases"/>
    <property type="match status" value="1"/>
</dbReference>
<keyword evidence="1" id="KW-0456">Lyase</keyword>
<accession>A0A9W6R128</accession>
<dbReference type="SUPFAM" id="SSF51556">
    <property type="entry name" value="Metallo-dependent hydrolases"/>
    <property type="match status" value="1"/>
</dbReference>
<dbReference type="Proteomes" id="UP001165136">
    <property type="component" value="Unassembled WGS sequence"/>
</dbReference>
<dbReference type="RefSeq" id="WP_285486744.1">
    <property type="nucleotide sequence ID" value="NZ_BSTI01000004.1"/>
</dbReference>
<sequence>MTEPETGATFDLANLRAIDVHTHVHRSVRAATTAESDRSMTDMAKYFKTEAKSYTVDELAAYYREQRMAAVTFTIDIKDKPEHPHAPSNEEIAERARANADVIIPFASVDPARGAEGVAWARRLISEHGVRGFKFHPTAQHFQPNDPVAYPLYEVISEAGLPALFHTGQTGAGAGTRGGGGLRLRYSNPIYLDDVAVDFPDLTIIMAHPSFPWQEEALSVALHKPRAYIDLSGWSPKYFPPILVQYANTLLKDKVLFGTDFPVLTPERWLTDLEKTAIRDEIKPGLFKDNAVRVLGLA</sequence>
<keyword evidence="4" id="KW-1185">Reference proteome</keyword>
<keyword evidence="3" id="KW-0378">Hydrolase</keyword>
<dbReference type="InterPro" id="IPR006680">
    <property type="entry name" value="Amidohydro-rel"/>
</dbReference>
<dbReference type="GO" id="GO:0016787">
    <property type="term" value="F:hydrolase activity"/>
    <property type="evidence" value="ECO:0007669"/>
    <property type="project" value="UniProtKB-KW"/>
</dbReference>
<dbReference type="InterPro" id="IPR032466">
    <property type="entry name" value="Metal_Hydrolase"/>
</dbReference>
<dbReference type="Gene3D" id="3.20.20.140">
    <property type="entry name" value="Metal-dependent hydrolases"/>
    <property type="match status" value="1"/>
</dbReference>
<dbReference type="GO" id="GO:0016831">
    <property type="term" value="F:carboxy-lyase activity"/>
    <property type="evidence" value="ECO:0007669"/>
    <property type="project" value="InterPro"/>
</dbReference>
<dbReference type="InterPro" id="IPR032465">
    <property type="entry name" value="ACMSD"/>
</dbReference>
<evidence type="ECO:0000259" key="2">
    <source>
        <dbReference type="Pfam" id="PF04909"/>
    </source>
</evidence>